<feature type="non-terminal residue" evidence="3">
    <location>
        <position position="1"/>
    </location>
</feature>
<dbReference type="InterPro" id="IPR003961">
    <property type="entry name" value="FN3_dom"/>
</dbReference>
<feature type="non-terminal residue" evidence="3">
    <location>
        <position position="337"/>
    </location>
</feature>
<dbReference type="NCBIfam" id="NF041518">
    <property type="entry name" value="choice_anch_Q"/>
    <property type="match status" value="1"/>
</dbReference>
<proteinExistence type="predicted"/>
<dbReference type="InterPro" id="IPR036116">
    <property type="entry name" value="FN3_sf"/>
</dbReference>
<gene>
    <name evidence="3" type="ORF">METZ01_LOCUS331751</name>
</gene>
<feature type="domain" description="Fibronectin type-III" evidence="2">
    <location>
        <begin position="69"/>
        <end position="166"/>
    </location>
</feature>
<dbReference type="SMART" id="SM00060">
    <property type="entry name" value="FN3"/>
    <property type="match status" value="1"/>
</dbReference>
<protein>
    <recommendedName>
        <fullName evidence="2">Fibronectin type-III domain-containing protein</fullName>
    </recommendedName>
</protein>
<dbReference type="CDD" id="cd00063">
    <property type="entry name" value="FN3"/>
    <property type="match status" value="1"/>
</dbReference>
<organism evidence="3">
    <name type="scientific">marine metagenome</name>
    <dbReference type="NCBI Taxonomy" id="408172"/>
    <lineage>
        <taxon>unclassified sequences</taxon>
        <taxon>metagenomes</taxon>
        <taxon>ecological metagenomes</taxon>
    </lineage>
</organism>
<sequence length="337" mass="35421">DDNVFDINPVYNDPANLDYSLSNLSPVIGQGTSSFESYSAPATDITGASRPSSNPDMGAYENSLSSSSAPLPVTGLAGTAKTNSAYLSWSAVKSSLVSTTNATNIKYLIYQGDSQVGTATTTSHTVGNLTNGTTYTFSVAAQDTSTSLNGAPSNAVSVKPLFSGPTWYVASSGGSAAGTDNSDLGSRTVPLNHMSSAIELAVKGDTIVMMKGTHSGSNNRGIDWNASKSLVIMGDPNYVADSTIIDAGGRDRHFKFDSGEDTTYQVIGLTLYNGKTTESYGGGSVSIRDNSSPVFRKVIFKQNVNEADNWEGGGAVSIHWWSNPSFYYCIFDGNTVE</sequence>
<evidence type="ECO:0000259" key="2">
    <source>
        <dbReference type="PROSITE" id="PS50853"/>
    </source>
</evidence>
<dbReference type="AlphaFoldDB" id="A0A382Q1B2"/>
<dbReference type="InterPro" id="IPR059226">
    <property type="entry name" value="Choice_anch_Q_dom"/>
</dbReference>
<reference evidence="3" key="1">
    <citation type="submission" date="2018-05" db="EMBL/GenBank/DDBJ databases">
        <authorList>
            <person name="Lanie J.A."/>
            <person name="Ng W.-L."/>
            <person name="Kazmierczak K.M."/>
            <person name="Andrzejewski T.M."/>
            <person name="Davidsen T.M."/>
            <person name="Wayne K.J."/>
            <person name="Tettelin H."/>
            <person name="Glass J.I."/>
            <person name="Rusch D."/>
            <person name="Podicherti R."/>
            <person name="Tsui H.-C.T."/>
            <person name="Winkler M.E."/>
        </authorList>
    </citation>
    <scope>NUCLEOTIDE SEQUENCE</scope>
</reference>
<dbReference type="PROSITE" id="PS50853">
    <property type="entry name" value="FN3"/>
    <property type="match status" value="1"/>
</dbReference>
<name>A0A382Q1B2_9ZZZZ</name>
<dbReference type="Gene3D" id="2.60.40.10">
    <property type="entry name" value="Immunoglobulins"/>
    <property type="match status" value="1"/>
</dbReference>
<dbReference type="InterPro" id="IPR013783">
    <property type="entry name" value="Ig-like_fold"/>
</dbReference>
<dbReference type="SUPFAM" id="SSF49265">
    <property type="entry name" value="Fibronectin type III"/>
    <property type="match status" value="1"/>
</dbReference>
<dbReference type="EMBL" id="UINC01111004">
    <property type="protein sequence ID" value="SVC78897.1"/>
    <property type="molecule type" value="Genomic_DNA"/>
</dbReference>
<accession>A0A382Q1B2</accession>
<dbReference type="SUPFAM" id="SSF51126">
    <property type="entry name" value="Pectin lyase-like"/>
    <property type="match status" value="1"/>
</dbReference>
<dbReference type="InterPro" id="IPR011050">
    <property type="entry name" value="Pectin_lyase_fold/virulence"/>
</dbReference>
<evidence type="ECO:0000313" key="3">
    <source>
        <dbReference type="EMBL" id="SVC78897.1"/>
    </source>
</evidence>
<evidence type="ECO:0000256" key="1">
    <source>
        <dbReference type="SAM" id="MobiDB-lite"/>
    </source>
</evidence>
<feature type="region of interest" description="Disordered" evidence="1">
    <location>
        <begin position="39"/>
        <end position="65"/>
    </location>
</feature>